<organism evidence="1 2">
    <name type="scientific">Lithospermum erythrorhizon</name>
    <name type="common">Purple gromwell</name>
    <name type="synonym">Lithospermum officinale var. erythrorhizon</name>
    <dbReference type="NCBI Taxonomy" id="34254"/>
    <lineage>
        <taxon>Eukaryota</taxon>
        <taxon>Viridiplantae</taxon>
        <taxon>Streptophyta</taxon>
        <taxon>Embryophyta</taxon>
        <taxon>Tracheophyta</taxon>
        <taxon>Spermatophyta</taxon>
        <taxon>Magnoliopsida</taxon>
        <taxon>eudicotyledons</taxon>
        <taxon>Gunneridae</taxon>
        <taxon>Pentapetalae</taxon>
        <taxon>asterids</taxon>
        <taxon>lamiids</taxon>
        <taxon>Boraginales</taxon>
        <taxon>Boraginaceae</taxon>
        <taxon>Boraginoideae</taxon>
        <taxon>Lithospermeae</taxon>
        <taxon>Lithospermum</taxon>
    </lineage>
</organism>
<comment type="caution">
    <text evidence="1">The sequence shown here is derived from an EMBL/GenBank/DDBJ whole genome shotgun (WGS) entry which is preliminary data.</text>
</comment>
<reference evidence="1 2" key="1">
    <citation type="submission" date="2024-01" db="EMBL/GenBank/DDBJ databases">
        <title>The complete chloroplast genome sequence of Lithospermum erythrorhizon: insights into the phylogenetic relationship among Boraginaceae species and the maternal lineages of purple gromwells.</title>
        <authorList>
            <person name="Okada T."/>
            <person name="Watanabe K."/>
        </authorList>
    </citation>
    <scope>NUCLEOTIDE SEQUENCE [LARGE SCALE GENOMIC DNA]</scope>
</reference>
<name>A0AAV3NNZ7_LITER</name>
<gene>
    <name evidence="1" type="ORF">LIER_02113</name>
</gene>
<dbReference type="Proteomes" id="UP001454036">
    <property type="component" value="Unassembled WGS sequence"/>
</dbReference>
<protein>
    <submittedName>
        <fullName evidence="1">Uncharacterized protein</fullName>
    </submittedName>
</protein>
<dbReference type="EMBL" id="BAABME010000222">
    <property type="protein sequence ID" value="GAA0140836.1"/>
    <property type="molecule type" value="Genomic_DNA"/>
</dbReference>
<accession>A0AAV3NNZ7</accession>
<evidence type="ECO:0000313" key="2">
    <source>
        <dbReference type="Proteomes" id="UP001454036"/>
    </source>
</evidence>
<dbReference type="PANTHER" id="PTHR47123:SF6">
    <property type="entry name" value="F-BOX PROTEIN SKIP23-LIKE ISOFORM X1"/>
    <property type="match status" value="1"/>
</dbReference>
<sequence>MSIRLPDPHHPDQWTCFHLIQRTIYILEQQHPFSSASSSNIWLIAVEKRGNGKFRLLNPLSGYQVEPWPAIKMFRRSFSIFGESQPPPPSIQGIETIRYLVESSGELLMMERCKCRSSSTPLSYCDGTGHDLAWKITYRLVGKEQYKWTKIDELITDRVFFNGYLACPFP</sequence>
<evidence type="ECO:0000313" key="1">
    <source>
        <dbReference type="EMBL" id="GAA0140836.1"/>
    </source>
</evidence>
<proteinExistence type="predicted"/>
<dbReference type="AlphaFoldDB" id="A0AAV3NNZ7"/>
<keyword evidence="2" id="KW-1185">Reference proteome</keyword>
<dbReference type="InterPro" id="IPR051304">
    <property type="entry name" value="SCF_F-box_domain"/>
</dbReference>
<dbReference type="PANTHER" id="PTHR47123">
    <property type="entry name" value="F-BOX PROTEIN SKIP23"/>
    <property type="match status" value="1"/>
</dbReference>